<protein>
    <submittedName>
        <fullName evidence="1">Rrf2 family transcriptional regulator</fullName>
    </submittedName>
</protein>
<dbReference type="Gene3D" id="1.10.10.10">
    <property type="entry name" value="Winged helix-like DNA-binding domain superfamily/Winged helix DNA-binding domain"/>
    <property type="match status" value="1"/>
</dbReference>
<dbReference type="PANTHER" id="PTHR33221">
    <property type="entry name" value="WINGED HELIX-TURN-HELIX TRANSCRIPTIONAL REGULATOR, RRF2 FAMILY"/>
    <property type="match status" value="1"/>
</dbReference>
<dbReference type="InterPro" id="IPR036390">
    <property type="entry name" value="WH_DNA-bd_sf"/>
</dbReference>
<dbReference type="Pfam" id="PF02082">
    <property type="entry name" value="Rrf2"/>
    <property type="match status" value="1"/>
</dbReference>
<accession>A0A444MML1</accession>
<comment type="caution">
    <text evidence="1">The sequence shown here is derived from an EMBL/GenBank/DDBJ whole genome shotgun (WGS) entry which is preliminary data.</text>
</comment>
<evidence type="ECO:0000313" key="1">
    <source>
        <dbReference type="EMBL" id="RWY50951.1"/>
    </source>
</evidence>
<organism evidence="1 2">
    <name type="scientific">Mucilaginibacter gilvus</name>
    <dbReference type="NCBI Taxonomy" id="2305909"/>
    <lineage>
        <taxon>Bacteria</taxon>
        <taxon>Pseudomonadati</taxon>
        <taxon>Bacteroidota</taxon>
        <taxon>Sphingobacteriia</taxon>
        <taxon>Sphingobacteriales</taxon>
        <taxon>Sphingobacteriaceae</taxon>
        <taxon>Mucilaginibacter</taxon>
    </lineage>
</organism>
<dbReference type="OrthoDB" id="213028at2"/>
<gene>
    <name evidence="1" type="ORF">EPL05_12825</name>
</gene>
<dbReference type="InterPro" id="IPR036388">
    <property type="entry name" value="WH-like_DNA-bd_sf"/>
</dbReference>
<proteinExistence type="predicted"/>
<name>A0A444MML1_9SPHI</name>
<dbReference type="GO" id="GO:0005829">
    <property type="term" value="C:cytosol"/>
    <property type="evidence" value="ECO:0007669"/>
    <property type="project" value="TreeGrafter"/>
</dbReference>
<dbReference type="Proteomes" id="UP000286701">
    <property type="component" value="Unassembled WGS sequence"/>
</dbReference>
<dbReference type="EMBL" id="SBIW01000006">
    <property type="protein sequence ID" value="RWY50951.1"/>
    <property type="molecule type" value="Genomic_DNA"/>
</dbReference>
<evidence type="ECO:0000313" key="2">
    <source>
        <dbReference type="Proteomes" id="UP000286701"/>
    </source>
</evidence>
<dbReference type="PROSITE" id="PS51197">
    <property type="entry name" value="HTH_RRF2_2"/>
    <property type="match status" value="1"/>
</dbReference>
<keyword evidence="2" id="KW-1185">Reference proteome</keyword>
<dbReference type="GO" id="GO:0003700">
    <property type="term" value="F:DNA-binding transcription factor activity"/>
    <property type="evidence" value="ECO:0007669"/>
    <property type="project" value="TreeGrafter"/>
</dbReference>
<dbReference type="InterPro" id="IPR000944">
    <property type="entry name" value="Tscrpt_reg_Rrf2"/>
</dbReference>
<sequence>MNGRFPIALHIMTLLCSAEGLLPSEYMAGSINVNSALVRKELSNLIKNKLVSSQEGKNGGYTLARSAAQITLAEIYETVKPQSVLGQAKNEPNPACPIGKQINQHITALYVDVDKALMQRLGNTTLLAFVAKFN</sequence>
<dbReference type="RefSeq" id="WP_128534370.1">
    <property type="nucleotide sequence ID" value="NZ_SBIW01000006.1"/>
</dbReference>
<dbReference type="AlphaFoldDB" id="A0A444MML1"/>
<dbReference type="SUPFAM" id="SSF46785">
    <property type="entry name" value="Winged helix' DNA-binding domain"/>
    <property type="match status" value="1"/>
</dbReference>
<dbReference type="PANTHER" id="PTHR33221:SF15">
    <property type="entry name" value="HTH-TYPE TRANSCRIPTIONAL REGULATOR YWGB-RELATED"/>
    <property type="match status" value="1"/>
</dbReference>
<reference evidence="1 2" key="1">
    <citation type="submission" date="2019-01" db="EMBL/GenBank/DDBJ databases">
        <title>Mucilaginibacter antarcticum sp. nov., isolated from antarctic soil.</title>
        <authorList>
            <person name="Yan Y.-Q."/>
            <person name="Du Z.-J."/>
        </authorList>
    </citation>
    <scope>NUCLEOTIDE SEQUENCE [LARGE SCALE GENOMIC DNA]</scope>
    <source>
        <strain evidence="1 2">F01003</strain>
    </source>
</reference>